<dbReference type="Gramene" id="OE9A107565T1">
    <property type="protein sequence ID" value="OE9A107565C1"/>
    <property type="gene ID" value="OE9A107565"/>
</dbReference>
<gene>
    <name evidence="10" type="ORF">OLEA9_A107565</name>
</gene>
<dbReference type="SUPFAM" id="SSF52374">
    <property type="entry name" value="Nucleotidylyl transferase"/>
    <property type="match status" value="1"/>
</dbReference>
<dbReference type="EC" id="6.1.1.1" evidence="1"/>
<evidence type="ECO:0000256" key="7">
    <source>
        <dbReference type="ARBA" id="ARBA00033323"/>
    </source>
</evidence>
<protein>
    <recommendedName>
        <fullName evidence="1">tyrosine--tRNA ligase</fullName>
        <ecNumber evidence="1">6.1.1.1</ecNumber>
    </recommendedName>
    <alternativeName>
        <fullName evidence="7">Tyrosyl-tRNA synthetase</fullName>
    </alternativeName>
</protein>
<evidence type="ECO:0000256" key="5">
    <source>
        <dbReference type="ARBA" id="ARBA00022917"/>
    </source>
</evidence>
<evidence type="ECO:0000256" key="6">
    <source>
        <dbReference type="ARBA" id="ARBA00023146"/>
    </source>
</evidence>
<dbReference type="GO" id="GO:0005524">
    <property type="term" value="F:ATP binding"/>
    <property type="evidence" value="ECO:0007669"/>
    <property type="project" value="UniProtKB-KW"/>
</dbReference>
<keyword evidence="3 9" id="KW-0547">Nucleotide-binding</keyword>
<evidence type="ECO:0000256" key="8">
    <source>
        <dbReference type="ARBA" id="ARBA00048248"/>
    </source>
</evidence>
<dbReference type="EMBL" id="CACTIH010009062">
    <property type="protein sequence ID" value="CAA3022001.1"/>
    <property type="molecule type" value="Genomic_DNA"/>
</dbReference>
<sequence length="267" mass="31090">MNLKGGQVEFLRSSEEINTKAHEYWPLVMDIARRNKLPRILRCCQIMGRSEQDELSAAEIFYSCMQCADVFFLKVTFDDLSKHVNICWLGMDQRKVNVLAREYCDDIKRKNKPVILSYHMFPGLQEVQEKMSKSDPSSSIYMEDEDCLCPQAEVNVKIKKAFCPPKVVEKNPCLEYLKYIIFPWFNEFEVERNADNGGDKSFKSFEELSSDYESGELYPEDLKPALAKPVRDHFKNDPKAKELVKRVKVCVWALHLLCQEWTAHAQP</sequence>
<evidence type="ECO:0000256" key="1">
    <source>
        <dbReference type="ARBA" id="ARBA00013160"/>
    </source>
</evidence>
<dbReference type="GO" id="GO:0006437">
    <property type="term" value="P:tyrosyl-tRNA aminoacylation"/>
    <property type="evidence" value="ECO:0007669"/>
    <property type="project" value="TreeGrafter"/>
</dbReference>
<organism evidence="10 11">
    <name type="scientific">Olea europaea subsp. europaea</name>
    <dbReference type="NCBI Taxonomy" id="158383"/>
    <lineage>
        <taxon>Eukaryota</taxon>
        <taxon>Viridiplantae</taxon>
        <taxon>Streptophyta</taxon>
        <taxon>Embryophyta</taxon>
        <taxon>Tracheophyta</taxon>
        <taxon>Spermatophyta</taxon>
        <taxon>Magnoliopsida</taxon>
        <taxon>eudicotyledons</taxon>
        <taxon>Gunneridae</taxon>
        <taxon>Pentapetalae</taxon>
        <taxon>asterids</taxon>
        <taxon>lamiids</taxon>
        <taxon>Lamiales</taxon>
        <taxon>Oleaceae</taxon>
        <taxon>Oleeae</taxon>
        <taxon>Olea</taxon>
    </lineage>
</organism>
<dbReference type="InterPro" id="IPR002305">
    <property type="entry name" value="aa-tRNA-synth_Ic"/>
</dbReference>
<keyword evidence="6 9" id="KW-0030">Aminoacyl-tRNA synthetase</keyword>
<name>A0A8S0UV92_OLEEU</name>
<evidence type="ECO:0000256" key="3">
    <source>
        <dbReference type="ARBA" id="ARBA00022741"/>
    </source>
</evidence>
<keyword evidence="4 9" id="KW-0067">ATP-binding</keyword>
<dbReference type="AlphaFoldDB" id="A0A8S0UV92"/>
<dbReference type="Gene3D" id="3.40.50.620">
    <property type="entry name" value="HUPs"/>
    <property type="match status" value="2"/>
</dbReference>
<dbReference type="GO" id="GO:0004831">
    <property type="term" value="F:tyrosine-tRNA ligase activity"/>
    <property type="evidence" value="ECO:0007669"/>
    <property type="project" value="UniProtKB-EC"/>
</dbReference>
<dbReference type="PANTHER" id="PTHR46264:SF4">
    <property type="entry name" value="TYROSINE--TRNA LIGASE, CYTOPLASMIC"/>
    <property type="match status" value="1"/>
</dbReference>
<dbReference type="PANTHER" id="PTHR46264">
    <property type="entry name" value="TYROSINE-TRNA LIGASE"/>
    <property type="match status" value="1"/>
</dbReference>
<reference evidence="10 11" key="1">
    <citation type="submission" date="2019-12" db="EMBL/GenBank/DDBJ databases">
        <authorList>
            <person name="Alioto T."/>
            <person name="Alioto T."/>
            <person name="Gomez Garrido J."/>
        </authorList>
    </citation>
    <scope>NUCLEOTIDE SEQUENCE [LARGE SCALE GENOMIC DNA]</scope>
</reference>
<comment type="catalytic activity">
    <reaction evidence="8">
        <text>tRNA(Tyr) + L-tyrosine + ATP = L-tyrosyl-tRNA(Tyr) + AMP + diphosphate + H(+)</text>
        <dbReference type="Rhea" id="RHEA:10220"/>
        <dbReference type="Rhea" id="RHEA-COMP:9706"/>
        <dbReference type="Rhea" id="RHEA-COMP:9707"/>
        <dbReference type="ChEBI" id="CHEBI:15378"/>
        <dbReference type="ChEBI" id="CHEBI:30616"/>
        <dbReference type="ChEBI" id="CHEBI:33019"/>
        <dbReference type="ChEBI" id="CHEBI:58315"/>
        <dbReference type="ChEBI" id="CHEBI:78442"/>
        <dbReference type="ChEBI" id="CHEBI:78536"/>
        <dbReference type="ChEBI" id="CHEBI:456215"/>
        <dbReference type="EC" id="6.1.1.1"/>
    </reaction>
</comment>
<dbReference type="Pfam" id="PF00579">
    <property type="entry name" value="tRNA-synt_1b"/>
    <property type="match status" value="1"/>
</dbReference>
<evidence type="ECO:0000313" key="11">
    <source>
        <dbReference type="Proteomes" id="UP000594638"/>
    </source>
</evidence>
<dbReference type="Proteomes" id="UP000594638">
    <property type="component" value="Unassembled WGS sequence"/>
</dbReference>
<dbReference type="GO" id="GO:0005737">
    <property type="term" value="C:cytoplasm"/>
    <property type="evidence" value="ECO:0007669"/>
    <property type="project" value="TreeGrafter"/>
</dbReference>
<dbReference type="InterPro" id="IPR023617">
    <property type="entry name" value="Tyr-tRNA-ligase_arc/euk-type"/>
</dbReference>
<dbReference type="InterPro" id="IPR014729">
    <property type="entry name" value="Rossmann-like_a/b/a_fold"/>
</dbReference>
<keyword evidence="2 9" id="KW-0436">Ligase</keyword>
<dbReference type="OrthoDB" id="197206at2759"/>
<evidence type="ECO:0000256" key="2">
    <source>
        <dbReference type="ARBA" id="ARBA00022598"/>
    </source>
</evidence>
<dbReference type="FunFam" id="3.40.50.620:FF:000103">
    <property type="entry name" value="tyrosine--tRNA ligase 1, cytoplasmic"/>
    <property type="match status" value="1"/>
</dbReference>
<proteinExistence type="inferred from homology"/>
<evidence type="ECO:0000256" key="4">
    <source>
        <dbReference type="ARBA" id="ARBA00022840"/>
    </source>
</evidence>
<accession>A0A8S0UV92</accession>
<keyword evidence="11" id="KW-1185">Reference proteome</keyword>
<comment type="caution">
    <text evidence="10">The sequence shown here is derived from an EMBL/GenBank/DDBJ whole genome shotgun (WGS) entry which is preliminary data.</text>
</comment>
<dbReference type="InterPro" id="IPR050489">
    <property type="entry name" value="Tyr-tRNA_synthase"/>
</dbReference>
<evidence type="ECO:0000313" key="10">
    <source>
        <dbReference type="EMBL" id="CAA3022001.1"/>
    </source>
</evidence>
<comment type="similarity">
    <text evidence="9">Belongs to the class-I aminoacyl-tRNA synthetase family.</text>
</comment>
<evidence type="ECO:0000256" key="9">
    <source>
        <dbReference type="RuleBase" id="RU363036"/>
    </source>
</evidence>
<keyword evidence="5 9" id="KW-0648">Protein biosynthesis</keyword>
<dbReference type="PIRSF" id="PIRSF006588">
    <property type="entry name" value="TyrRS_arch_euk"/>
    <property type="match status" value="1"/>
</dbReference>